<keyword evidence="6" id="KW-0889">Transcription antitermination</keyword>
<comment type="similarity">
    <text evidence="3 9">Belongs to the inositol monophosphatase superfamily.</text>
</comment>
<dbReference type="EMBL" id="SHBE01000002">
    <property type="protein sequence ID" value="RZO26885.1"/>
    <property type="molecule type" value="Genomic_DNA"/>
</dbReference>
<proteinExistence type="inferred from homology"/>
<dbReference type="InterPro" id="IPR000760">
    <property type="entry name" value="Inositol_monophosphatase-like"/>
</dbReference>
<feature type="binding site" evidence="8">
    <location>
        <position position="86"/>
    </location>
    <ligand>
        <name>Mg(2+)</name>
        <dbReference type="ChEBI" id="CHEBI:18420"/>
        <label>1</label>
        <note>catalytic</note>
    </ligand>
</feature>
<dbReference type="InterPro" id="IPR022337">
    <property type="entry name" value="Inositol_monophosphatase_SuhB"/>
</dbReference>
<accession>A0A520N0A7</accession>
<dbReference type="Gene3D" id="3.30.540.10">
    <property type="entry name" value="Fructose-1,6-Bisphosphatase, subunit A, domain 1"/>
    <property type="match status" value="1"/>
</dbReference>
<evidence type="ECO:0000256" key="3">
    <source>
        <dbReference type="ARBA" id="ARBA00009759"/>
    </source>
</evidence>
<dbReference type="Pfam" id="PF00459">
    <property type="entry name" value="Inositol_P"/>
    <property type="match status" value="1"/>
</dbReference>
<evidence type="ECO:0000256" key="6">
    <source>
        <dbReference type="ARBA" id="ARBA00022814"/>
    </source>
</evidence>
<dbReference type="GO" id="GO:0046872">
    <property type="term" value="F:metal ion binding"/>
    <property type="evidence" value="ECO:0007669"/>
    <property type="project" value="UniProtKB-KW"/>
</dbReference>
<dbReference type="PROSITE" id="PS00629">
    <property type="entry name" value="IMP_1"/>
    <property type="match status" value="1"/>
</dbReference>
<evidence type="ECO:0000256" key="9">
    <source>
        <dbReference type="RuleBase" id="RU364068"/>
    </source>
</evidence>
<dbReference type="GO" id="GO:0007165">
    <property type="term" value="P:signal transduction"/>
    <property type="evidence" value="ECO:0007669"/>
    <property type="project" value="TreeGrafter"/>
</dbReference>
<dbReference type="Proteomes" id="UP000315825">
    <property type="component" value="Unassembled WGS sequence"/>
</dbReference>
<evidence type="ECO:0000256" key="1">
    <source>
        <dbReference type="ARBA" id="ARBA00001033"/>
    </source>
</evidence>
<feature type="binding site" evidence="8">
    <location>
        <position position="215"/>
    </location>
    <ligand>
        <name>Mg(2+)</name>
        <dbReference type="ChEBI" id="CHEBI:18420"/>
        <label>1</label>
        <note>catalytic</note>
    </ligand>
</feature>
<dbReference type="AlphaFoldDB" id="A0A520N0A7"/>
<dbReference type="PANTHER" id="PTHR20854">
    <property type="entry name" value="INOSITOL MONOPHOSPHATASE"/>
    <property type="match status" value="1"/>
</dbReference>
<dbReference type="GO" id="GO:0031564">
    <property type="term" value="P:transcription antitermination"/>
    <property type="evidence" value="ECO:0007669"/>
    <property type="project" value="UniProtKB-KW"/>
</dbReference>
<keyword evidence="7 8" id="KW-0460">Magnesium</keyword>
<dbReference type="EC" id="3.1.3.25" evidence="9"/>
<dbReference type="GO" id="GO:0008934">
    <property type="term" value="F:inositol monophosphate 1-phosphatase activity"/>
    <property type="evidence" value="ECO:0007669"/>
    <property type="project" value="InterPro"/>
</dbReference>
<dbReference type="InterPro" id="IPR020583">
    <property type="entry name" value="Inositol_monoP_metal-BS"/>
</dbReference>
<evidence type="ECO:0000256" key="5">
    <source>
        <dbReference type="ARBA" id="ARBA00022801"/>
    </source>
</evidence>
<keyword evidence="5 9" id="KW-0378">Hydrolase</keyword>
<dbReference type="Gene3D" id="3.40.190.80">
    <property type="match status" value="1"/>
</dbReference>
<dbReference type="PRINTS" id="PR00377">
    <property type="entry name" value="IMPHPHTASES"/>
</dbReference>
<dbReference type="PANTHER" id="PTHR20854:SF4">
    <property type="entry name" value="INOSITOL-1-MONOPHOSPHATASE-RELATED"/>
    <property type="match status" value="1"/>
</dbReference>
<dbReference type="SUPFAM" id="SSF56655">
    <property type="entry name" value="Carbohydrate phosphatase"/>
    <property type="match status" value="1"/>
</dbReference>
<comment type="catalytic activity">
    <reaction evidence="1 9">
        <text>a myo-inositol phosphate + H2O = myo-inositol + phosphate</text>
        <dbReference type="Rhea" id="RHEA:24056"/>
        <dbReference type="ChEBI" id="CHEBI:15377"/>
        <dbReference type="ChEBI" id="CHEBI:17268"/>
        <dbReference type="ChEBI" id="CHEBI:43474"/>
        <dbReference type="ChEBI" id="CHEBI:84139"/>
        <dbReference type="EC" id="3.1.3.25"/>
    </reaction>
</comment>
<evidence type="ECO:0000256" key="7">
    <source>
        <dbReference type="ARBA" id="ARBA00022842"/>
    </source>
</evidence>
<sequence>MSLPPILNRALNAAYEGANEIIHFSKRIDNLEVIKKEGNDLTTNLDQIVESKVFDSLKTHYPDFDYYGEETNVKNIDANKSTWVLDPIDGTRNFVYQYPHFALSLACFSEGRVICAVIIDPSRDDVFCSGDGTGSLLNNKRIRVSNAKTLQHSMLSNVGHSSEKQNYTYDIKKTIENMYPYNLTLRRSGCTSLDLAYVASGKLDGFWGHGLKPWDRMAGQFIAQNAGGLVSSFDGIPDSYDEDHLIVATPKCFKDLSICVKAGYQSKE</sequence>
<keyword evidence="6" id="KW-0804">Transcription</keyword>
<name>A0A520N0A7_9GAMM</name>
<dbReference type="PRINTS" id="PR01959">
    <property type="entry name" value="SBIMPHPHTASE"/>
</dbReference>
<protein>
    <recommendedName>
        <fullName evidence="9">Inositol-1-monophosphatase</fullName>
        <ecNumber evidence="9">3.1.3.25</ecNumber>
    </recommendedName>
</protein>
<feature type="binding site" evidence="8">
    <location>
        <position position="89"/>
    </location>
    <ligand>
        <name>Mg(2+)</name>
        <dbReference type="ChEBI" id="CHEBI:18420"/>
        <label>1</label>
        <note>catalytic</note>
    </ligand>
</feature>
<dbReference type="InterPro" id="IPR033942">
    <property type="entry name" value="IMPase"/>
</dbReference>
<feature type="binding site" evidence="8">
    <location>
        <position position="88"/>
    </location>
    <ligand>
        <name>Mg(2+)</name>
        <dbReference type="ChEBI" id="CHEBI:18420"/>
        <label>1</label>
        <note>catalytic</note>
    </ligand>
</feature>
<dbReference type="GO" id="GO:0006020">
    <property type="term" value="P:inositol metabolic process"/>
    <property type="evidence" value="ECO:0007669"/>
    <property type="project" value="TreeGrafter"/>
</dbReference>
<feature type="binding site" evidence="8">
    <location>
        <position position="69"/>
    </location>
    <ligand>
        <name>Mg(2+)</name>
        <dbReference type="ChEBI" id="CHEBI:18420"/>
        <label>1</label>
        <note>catalytic</note>
    </ligand>
</feature>
<evidence type="ECO:0000256" key="2">
    <source>
        <dbReference type="ARBA" id="ARBA00001946"/>
    </source>
</evidence>
<evidence type="ECO:0000313" key="11">
    <source>
        <dbReference type="Proteomes" id="UP000315825"/>
    </source>
</evidence>
<gene>
    <name evidence="10" type="ORF">EVA92_01680</name>
</gene>
<keyword evidence="6" id="KW-0805">Transcription regulation</keyword>
<reference evidence="10 11" key="1">
    <citation type="submission" date="2019-02" db="EMBL/GenBank/DDBJ databases">
        <title>Prokaryotic population dynamics and viral predation in marine succession experiment using metagenomics: the confinement effect.</title>
        <authorList>
            <person name="Haro-Moreno J.M."/>
            <person name="Rodriguez-Valera F."/>
            <person name="Lopez-Perez M."/>
        </authorList>
    </citation>
    <scope>NUCLEOTIDE SEQUENCE [LARGE SCALE GENOMIC DNA]</scope>
    <source>
        <strain evidence="10">MED-G159</strain>
    </source>
</reference>
<comment type="cofactor">
    <cofactor evidence="2 8 9">
        <name>Mg(2+)</name>
        <dbReference type="ChEBI" id="CHEBI:18420"/>
    </cofactor>
</comment>
<comment type="caution">
    <text evidence="10">The sequence shown here is derived from an EMBL/GenBank/DDBJ whole genome shotgun (WGS) entry which is preliminary data.</text>
</comment>
<evidence type="ECO:0000313" key="10">
    <source>
        <dbReference type="EMBL" id="RZO26885.1"/>
    </source>
</evidence>
<dbReference type="CDD" id="cd01639">
    <property type="entry name" value="IMPase"/>
    <property type="match status" value="1"/>
</dbReference>
<organism evidence="10 11">
    <name type="scientific">SAR86 cluster bacterium</name>
    <dbReference type="NCBI Taxonomy" id="2030880"/>
    <lineage>
        <taxon>Bacteria</taxon>
        <taxon>Pseudomonadati</taxon>
        <taxon>Pseudomonadota</taxon>
        <taxon>Gammaproteobacteria</taxon>
        <taxon>SAR86 cluster</taxon>
    </lineage>
</organism>
<evidence type="ECO:0000256" key="4">
    <source>
        <dbReference type="ARBA" id="ARBA00022723"/>
    </source>
</evidence>
<evidence type="ECO:0000256" key="8">
    <source>
        <dbReference type="PIRSR" id="PIRSR600760-2"/>
    </source>
</evidence>
<keyword evidence="4 8" id="KW-0479">Metal-binding</keyword>